<gene>
    <name evidence="1" type="ORF">GEV02_20370</name>
</gene>
<dbReference type="InterPro" id="IPR014717">
    <property type="entry name" value="Transl_elong_EF1B/ribsomal_bS6"/>
</dbReference>
<dbReference type="Proteomes" id="UP000440498">
    <property type="component" value="Unassembled WGS sequence"/>
</dbReference>
<reference evidence="1 2" key="1">
    <citation type="submission" date="2019-10" db="EMBL/GenBank/DDBJ databases">
        <title>Two novel species isolated from a subtropical stream in China.</title>
        <authorList>
            <person name="Lu H."/>
        </authorList>
    </citation>
    <scope>NUCLEOTIDE SEQUENCE [LARGE SCALE GENOMIC DNA]</scope>
    <source>
        <strain evidence="1 2">FT29W</strain>
    </source>
</reference>
<evidence type="ECO:0008006" key="3">
    <source>
        <dbReference type="Google" id="ProtNLM"/>
    </source>
</evidence>
<accession>A0A6A7N6K9</accession>
<keyword evidence="2" id="KW-1185">Reference proteome</keyword>
<dbReference type="RefSeq" id="WP_152839799.1">
    <property type="nucleotide sequence ID" value="NZ_WHUG01000008.1"/>
</dbReference>
<evidence type="ECO:0000313" key="1">
    <source>
        <dbReference type="EMBL" id="MQA40512.1"/>
    </source>
</evidence>
<sequence>MAAMKSGALPKLKLAPNLVPRLAWQTRRLLRQTGPGAVAGIACALLAVLAQWHATQLDQRQAALTQQLNAAARAAAMPHPVAPTAANGVAAFYSYLPAHDLIPDQLKELVRVAQQNGIALNKAEYKPEMDSKAGFLRYRITLPVKSDYASVQGFIIGALQALPTLTLDSVAFKRDQIESGDIEARIQFVLLVRQETRR</sequence>
<evidence type="ECO:0000313" key="2">
    <source>
        <dbReference type="Proteomes" id="UP000440498"/>
    </source>
</evidence>
<dbReference type="EMBL" id="WHUG01000008">
    <property type="protein sequence ID" value="MQA40512.1"/>
    <property type="molecule type" value="Genomic_DNA"/>
</dbReference>
<organism evidence="1 2">
    <name type="scientific">Rugamonas aquatica</name>
    <dbReference type="NCBI Taxonomy" id="2743357"/>
    <lineage>
        <taxon>Bacteria</taxon>
        <taxon>Pseudomonadati</taxon>
        <taxon>Pseudomonadota</taxon>
        <taxon>Betaproteobacteria</taxon>
        <taxon>Burkholderiales</taxon>
        <taxon>Oxalobacteraceae</taxon>
        <taxon>Telluria group</taxon>
        <taxon>Rugamonas</taxon>
    </lineage>
</organism>
<dbReference type="AlphaFoldDB" id="A0A6A7N6K9"/>
<comment type="caution">
    <text evidence="1">The sequence shown here is derived from an EMBL/GenBank/DDBJ whole genome shotgun (WGS) entry which is preliminary data.</text>
</comment>
<protein>
    <recommendedName>
        <fullName evidence="3">Pilus assembly protein PilO</fullName>
    </recommendedName>
</protein>
<name>A0A6A7N6K9_9BURK</name>
<dbReference type="Gene3D" id="3.30.70.60">
    <property type="match status" value="1"/>
</dbReference>
<proteinExistence type="predicted"/>